<keyword evidence="5 6" id="KW-0472">Membrane</keyword>
<feature type="transmembrane region" description="Helical" evidence="6">
    <location>
        <begin position="290"/>
        <end position="311"/>
    </location>
</feature>
<evidence type="ECO:0000259" key="7">
    <source>
        <dbReference type="Pfam" id="PF02687"/>
    </source>
</evidence>
<feature type="domain" description="ABC3 transporter permease C-terminal" evidence="7">
    <location>
        <begin position="296"/>
        <end position="408"/>
    </location>
</feature>
<name>A0ABV7JH74_9SPHI</name>
<dbReference type="PANTHER" id="PTHR30572">
    <property type="entry name" value="MEMBRANE COMPONENT OF TRANSPORTER-RELATED"/>
    <property type="match status" value="1"/>
</dbReference>
<evidence type="ECO:0000256" key="2">
    <source>
        <dbReference type="ARBA" id="ARBA00022475"/>
    </source>
</evidence>
<keyword evidence="2" id="KW-1003">Cell membrane</keyword>
<evidence type="ECO:0000313" key="9">
    <source>
        <dbReference type="EMBL" id="MFC3196061.1"/>
    </source>
</evidence>
<dbReference type="InterPro" id="IPR025857">
    <property type="entry name" value="MacB_PCD"/>
</dbReference>
<evidence type="ECO:0000256" key="4">
    <source>
        <dbReference type="ARBA" id="ARBA00022989"/>
    </source>
</evidence>
<dbReference type="Pfam" id="PF12704">
    <property type="entry name" value="MacB_PCD"/>
    <property type="match status" value="1"/>
</dbReference>
<evidence type="ECO:0000256" key="3">
    <source>
        <dbReference type="ARBA" id="ARBA00022692"/>
    </source>
</evidence>
<feature type="domain" description="ABC3 transporter permease C-terminal" evidence="7">
    <location>
        <begin position="687"/>
        <end position="798"/>
    </location>
</feature>
<evidence type="ECO:0000256" key="5">
    <source>
        <dbReference type="ARBA" id="ARBA00023136"/>
    </source>
</evidence>
<comment type="caution">
    <text evidence="9">The sequence shown here is derived from an EMBL/GenBank/DDBJ whole genome shotgun (WGS) entry which is preliminary data.</text>
</comment>
<dbReference type="Proteomes" id="UP001595526">
    <property type="component" value="Unassembled WGS sequence"/>
</dbReference>
<organism evidence="9 10">
    <name type="scientific">Parapedobacter deserti</name>
    <dbReference type="NCBI Taxonomy" id="1912957"/>
    <lineage>
        <taxon>Bacteria</taxon>
        <taxon>Pseudomonadati</taxon>
        <taxon>Bacteroidota</taxon>
        <taxon>Sphingobacteriia</taxon>
        <taxon>Sphingobacteriales</taxon>
        <taxon>Sphingobacteriaceae</taxon>
        <taxon>Parapedobacter</taxon>
    </lineage>
</organism>
<keyword evidence="4 6" id="KW-1133">Transmembrane helix</keyword>
<keyword evidence="10" id="KW-1185">Reference proteome</keyword>
<evidence type="ECO:0000313" key="10">
    <source>
        <dbReference type="Proteomes" id="UP001595526"/>
    </source>
</evidence>
<keyword evidence="3 6" id="KW-0812">Transmembrane</keyword>
<feature type="transmembrane region" description="Helical" evidence="6">
    <location>
        <begin position="683"/>
        <end position="708"/>
    </location>
</feature>
<feature type="transmembrane region" description="Helical" evidence="6">
    <location>
        <begin position="386"/>
        <end position="406"/>
    </location>
</feature>
<feature type="transmembrane region" description="Helical" evidence="6">
    <location>
        <begin position="336"/>
        <end position="366"/>
    </location>
</feature>
<dbReference type="InterPro" id="IPR003838">
    <property type="entry name" value="ABC3_permease_C"/>
</dbReference>
<dbReference type="PANTHER" id="PTHR30572:SF18">
    <property type="entry name" value="ABC-TYPE MACROLIDE FAMILY EXPORT SYSTEM PERMEASE COMPONENT 2"/>
    <property type="match status" value="1"/>
</dbReference>
<dbReference type="RefSeq" id="WP_379018402.1">
    <property type="nucleotide sequence ID" value="NZ_JBHRTA010000003.1"/>
</dbReference>
<evidence type="ECO:0000256" key="6">
    <source>
        <dbReference type="SAM" id="Phobius"/>
    </source>
</evidence>
<feature type="transmembrane region" description="Helical" evidence="6">
    <location>
        <begin position="769"/>
        <end position="789"/>
    </location>
</feature>
<dbReference type="EMBL" id="JBHRTA010000003">
    <property type="protein sequence ID" value="MFC3196061.1"/>
    <property type="molecule type" value="Genomic_DNA"/>
</dbReference>
<evidence type="ECO:0000259" key="8">
    <source>
        <dbReference type="Pfam" id="PF12704"/>
    </source>
</evidence>
<gene>
    <name evidence="9" type="ORF">ACFOET_00410</name>
</gene>
<evidence type="ECO:0000256" key="1">
    <source>
        <dbReference type="ARBA" id="ARBA00004651"/>
    </source>
</evidence>
<dbReference type="Pfam" id="PF02687">
    <property type="entry name" value="FtsX"/>
    <property type="match status" value="2"/>
</dbReference>
<protein>
    <submittedName>
        <fullName evidence="9">ABC transporter permease</fullName>
    </submittedName>
</protein>
<feature type="transmembrane region" description="Helical" evidence="6">
    <location>
        <begin position="434"/>
        <end position="453"/>
    </location>
</feature>
<dbReference type="InterPro" id="IPR050250">
    <property type="entry name" value="Macrolide_Exporter_MacB"/>
</dbReference>
<feature type="domain" description="MacB-like periplasmic core" evidence="8">
    <location>
        <begin position="20"/>
        <end position="241"/>
    </location>
</feature>
<sequence>MIPHSIKTTVRHLWRNRLFTALNILGLSIGISACWIVYRIADYELSYDKQHPDAEQIYQLVGRFKSDGKESGFGGVPLPLAPTLTEDVTGVELVVPIYDQYIEKLIVPASGQSPEKTVADPQVVATLPAYFELVPHRWTAGNRQTALDAPDKVVLTESRAAEYFPGLEPENILGKTLYHDTVARAITGIVADLDYPSSFKEKEFIAVSAEEWSSDNWLESNSAHIVFIKVAKGKSIDQIVDFATNRRLDFAAKLQQEHGFEAWFEALPLLDKHFAGEYATGTRSASMTTLYGLMGIGFFLLILACINYINLSTAQIPQRAKEIGVRKTLGGTPRVLIANVLVETLAITFVALLLAIPITSLFSAVFPEFIPAGLTDFQNRFGLTMFLLALLITITLAAGSYPAWLITKVRTVQVLKGHGDKMVLGARLSLRKGLIVFQFVIAQVFIVSALIIGQQLNYTLDKDLGFTHEAVVNIGMPYRSDQGADIDPFIYKRALAQHPEFEGIAVGHEPLNNNHWGTTFYYAADTGQVRLNMPRKYIDADYLPLYQIKLLAGTNIQQTDTLRDLIINDAARKAFGFNSPEAAIGRFLTFENKQHPIVGVVADFHQKDFRVAIEPIALGTSNRRSSLQTFHVKLPSDRSKWKKAFAVMEEEWKTIYPDAPFDYRFNDERIKGLYESEYRMSKLIGLATGVTIFISCLGLFGLATLTAFQRTKEIGIRKVLGATVSGIVSLLSKDFLTLVLIAIVVASPIAWWAMNRWLADFAYRIDIQWWMFAVSGLMAVVIAFVTVSWQAIQAAMANPVDSLRDE</sequence>
<dbReference type="PROSITE" id="PS51257">
    <property type="entry name" value="PROKAR_LIPOPROTEIN"/>
    <property type="match status" value="1"/>
</dbReference>
<accession>A0ABV7JH74</accession>
<feature type="transmembrane region" description="Helical" evidence="6">
    <location>
        <begin position="21"/>
        <end position="41"/>
    </location>
</feature>
<proteinExistence type="predicted"/>
<feature type="transmembrane region" description="Helical" evidence="6">
    <location>
        <begin position="735"/>
        <end position="754"/>
    </location>
</feature>
<reference evidence="10" key="1">
    <citation type="journal article" date="2019" name="Int. J. Syst. Evol. Microbiol.">
        <title>The Global Catalogue of Microorganisms (GCM) 10K type strain sequencing project: providing services to taxonomists for standard genome sequencing and annotation.</title>
        <authorList>
            <consortium name="The Broad Institute Genomics Platform"/>
            <consortium name="The Broad Institute Genome Sequencing Center for Infectious Disease"/>
            <person name="Wu L."/>
            <person name="Ma J."/>
        </authorList>
    </citation>
    <scope>NUCLEOTIDE SEQUENCE [LARGE SCALE GENOMIC DNA]</scope>
    <source>
        <strain evidence="10">KCTC 52416</strain>
    </source>
</reference>
<comment type="subcellular location">
    <subcellularLocation>
        <location evidence="1">Cell membrane</location>
        <topology evidence="1">Multi-pass membrane protein</topology>
    </subcellularLocation>
</comment>